<keyword evidence="7" id="KW-1185">Reference proteome</keyword>
<keyword evidence="2 4" id="KW-0328">Glycosyltransferase</keyword>
<evidence type="ECO:0000256" key="2">
    <source>
        <dbReference type="ARBA" id="ARBA00022676"/>
    </source>
</evidence>
<dbReference type="FunFam" id="3.40.50.2000:FF:000071">
    <property type="entry name" value="Glycosyltransferase"/>
    <property type="match status" value="1"/>
</dbReference>
<dbReference type="OrthoDB" id="5835829at2759"/>
<dbReference type="SUPFAM" id="SSF53756">
    <property type="entry name" value="UDP-Glycosyltransferase/glycogen phosphorylase"/>
    <property type="match status" value="1"/>
</dbReference>
<keyword evidence="3 4" id="KW-0808">Transferase</keyword>
<dbReference type="EC" id="2.4.1.-" evidence="5"/>
<evidence type="ECO:0000256" key="3">
    <source>
        <dbReference type="ARBA" id="ARBA00022679"/>
    </source>
</evidence>
<dbReference type="Gene3D" id="3.40.50.2000">
    <property type="entry name" value="Glycogen Phosphorylase B"/>
    <property type="match status" value="2"/>
</dbReference>
<dbReference type="InterPro" id="IPR035595">
    <property type="entry name" value="UDP_glycos_trans_CS"/>
</dbReference>
<dbReference type="PANTHER" id="PTHR48047:SF45">
    <property type="entry name" value="SCOPOLETIN GLUCOSYLTRANSFERASE-LIKE"/>
    <property type="match status" value="1"/>
</dbReference>
<comment type="similarity">
    <text evidence="1 4">Belongs to the UDP-glycosyltransferase family.</text>
</comment>
<dbReference type="AlphaFoldDB" id="A0A9P0YI36"/>
<dbReference type="CDD" id="cd03784">
    <property type="entry name" value="GT1_Gtf-like"/>
    <property type="match status" value="1"/>
</dbReference>
<organism evidence="6 7">
    <name type="scientific">Cuscuta europaea</name>
    <name type="common">European dodder</name>
    <dbReference type="NCBI Taxonomy" id="41803"/>
    <lineage>
        <taxon>Eukaryota</taxon>
        <taxon>Viridiplantae</taxon>
        <taxon>Streptophyta</taxon>
        <taxon>Embryophyta</taxon>
        <taxon>Tracheophyta</taxon>
        <taxon>Spermatophyta</taxon>
        <taxon>Magnoliopsida</taxon>
        <taxon>eudicotyledons</taxon>
        <taxon>Gunneridae</taxon>
        <taxon>Pentapetalae</taxon>
        <taxon>asterids</taxon>
        <taxon>lamiids</taxon>
        <taxon>Solanales</taxon>
        <taxon>Convolvulaceae</taxon>
        <taxon>Cuscuteae</taxon>
        <taxon>Cuscuta</taxon>
        <taxon>Cuscuta subgen. Cuscuta</taxon>
    </lineage>
</organism>
<dbReference type="EMBL" id="CAMAPE010000004">
    <property type="protein sequence ID" value="CAH9057827.1"/>
    <property type="molecule type" value="Genomic_DNA"/>
</dbReference>
<dbReference type="GO" id="GO:0035251">
    <property type="term" value="F:UDP-glucosyltransferase activity"/>
    <property type="evidence" value="ECO:0007669"/>
    <property type="project" value="TreeGrafter"/>
</dbReference>
<gene>
    <name evidence="6" type="ORF">CEURO_LOCUS1151</name>
</gene>
<evidence type="ECO:0000256" key="5">
    <source>
        <dbReference type="RuleBase" id="RU362057"/>
    </source>
</evidence>
<proteinExistence type="inferred from homology"/>
<dbReference type="FunFam" id="3.40.50.2000:FF:000047">
    <property type="entry name" value="Glycosyltransferase"/>
    <property type="match status" value="1"/>
</dbReference>
<name>A0A9P0YI36_CUSEU</name>
<dbReference type="PANTHER" id="PTHR48047">
    <property type="entry name" value="GLYCOSYLTRANSFERASE"/>
    <property type="match status" value="1"/>
</dbReference>
<evidence type="ECO:0000313" key="7">
    <source>
        <dbReference type="Proteomes" id="UP001152484"/>
    </source>
</evidence>
<evidence type="ECO:0000256" key="1">
    <source>
        <dbReference type="ARBA" id="ARBA00009995"/>
    </source>
</evidence>
<comment type="caution">
    <text evidence="6">The sequence shown here is derived from an EMBL/GenBank/DDBJ whole genome shotgun (WGS) entry which is preliminary data.</text>
</comment>
<dbReference type="Pfam" id="PF00201">
    <property type="entry name" value="UDPGT"/>
    <property type="match status" value="1"/>
</dbReference>
<dbReference type="PROSITE" id="PS00375">
    <property type="entry name" value="UDPGT"/>
    <property type="match status" value="1"/>
</dbReference>
<protein>
    <recommendedName>
        <fullName evidence="5">Glycosyltransferase</fullName>
        <ecNumber evidence="5">2.4.1.-</ecNumber>
    </recommendedName>
</protein>
<accession>A0A9P0YI36</accession>
<dbReference type="InterPro" id="IPR002213">
    <property type="entry name" value="UDP_glucos_trans"/>
</dbReference>
<dbReference type="Proteomes" id="UP001152484">
    <property type="component" value="Unassembled WGS sequence"/>
</dbReference>
<sequence length="483" mass="53799">MGSNHQQLHLFFLPGLAHGHMIPTLDMAKLFASRGVTATIITTPLNEPVFSSAVRKYTQLGLQIQIRLVEFPGVQLGLPENCQRGDQLPSRDALPTFLKACNLLQQPLEALLEEIRPDCLVADMFFPWATAAATKFGIPRLVFHGTNCVSLCASHSLMAHKPYENVSSDSEPFTIPNLPHQLKLTKLQVPEHQRGGGENPMTAFMKQVRYADETSYGVIFNSFFELEPEFAKYYRKVLGRKSWMVGPFSLQNRDIEDKSMRGKKSSIGETECMDWLDSKKPNSVVYICFGSMANFAPSQLSEMAAGIENSGQDFIWVIRNKREEDNGKEEWMPEGFEKRTEGRGLIIRGWAPQVLILENPAVGAFVTHCGWNSTLEGICAGVPMVTWPVFAEQFINEKLVTDVLRIGVGVGSKEWKATENDGVEKEAITEAIKKVMVGAESGEMRNSAAALKDSARKAIEKGGSSYSDLTYLLVELRTKRTKQ</sequence>
<reference evidence="6" key="1">
    <citation type="submission" date="2022-07" db="EMBL/GenBank/DDBJ databases">
        <authorList>
            <person name="Macas J."/>
            <person name="Novak P."/>
            <person name="Neumann P."/>
        </authorList>
    </citation>
    <scope>NUCLEOTIDE SEQUENCE</scope>
</reference>
<evidence type="ECO:0000256" key="4">
    <source>
        <dbReference type="RuleBase" id="RU003718"/>
    </source>
</evidence>
<evidence type="ECO:0000313" key="6">
    <source>
        <dbReference type="EMBL" id="CAH9057827.1"/>
    </source>
</evidence>